<dbReference type="InterPro" id="IPR037992">
    <property type="entry name" value="TRAPPC6/Trs33"/>
</dbReference>
<dbReference type="Proteomes" id="UP000494206">
    <property type="component" value="Unassembled WGS sequence"/>
</dbReference>
<accession>A0A8S1EA68</accession>
<dbReference type="SUPFAM" id="SSF111126">
    <property type="entry name" value="Ligand-binding domain in the NO signalling and Golgi transport"/>
    <property type="match status" value="1"/>
</dbReference>
<proteinExistence type="inferred from homology"/>
<dbReference type="PANTHER" id="PTHR12817:SF0">
    <property type="entry name" value="GEO08327P1"/>
    <property type="match status" value="1"/>
</dbReference>
<name>A0A8S1EA68_9PELO</name>
<keyword evidence="4" id="KW-1185">Reference proteome</keyword>
<dbReference type="InterPro" id="IPR024096">
    <property type="entry name" value="NO_sig/Golgi_transp_ligand-bd"/>
</dbReference>
<dbReference type="GO" id="GO:0006888">
    <property type="term" value="P:endoplasmic reticulum to Golgi vesicle-mediated transport"/>
    <property type="evidence" value="ECO:0007669"/>
    <property type="project" value="TreeGrafter"/>
</dbReference>
<dbReference type="Gene3D" id="3.30.1380.20">
    <property type="entry name" value="Trafficking protein particle complex subunit 3"/>
    <property type="match status" value="1"/>
</dbReference>
<gene>
    <name evidence="3" type="ORF">CBOVIS_LOCUS1756</name>
</gene>
<evidence type="ECO:0000256" key="1">
    <source>
        <dbReference type="ARBA" id="ARBA00004222"/>
    </source>
</evidence>
<evidence type="ECO:0000256" key="2">
    <source>
        <dbReference type="ARBA" id="ARBA00006218"/>
    </source>
</evidence>
<dbReference type="OrthoDB" id="941624at2759"/>
<dbReference type="AlphaFoldDB" id="A0A8S1EA68"/>
<dbReference type="GO" id="GO:0005802">
    <property type="term" value="C:trans-Golgi network"/>
    <property type="evidence" value="ECO:0007669"/>
    <property type="project" value="TreeGrafter"/>
</dbReference>
<dbReference type="EMBL" id="CADEPM010000001">
    <property type="protein sequence ID" value="CAB3398486.1"/>
    <property type="molecule type" value="Genomic_DNA"/>
</dbReference>
<evidence type="ECO:0008006" key="5">
    <source>
        <dbReference type="Google" id="ProtNLM"/>
    </source>
</evidence>
<comment type="similarity">
    <text evidence="2">Belongs to the TRAPP small subunits family. BET3 subfamily.</text>
</comment>
<dbReference type="GO" id="GO:0030008">
    <property type="term" value="C:TRAPP complex"/>
    <property type="evidence" value="ECO:0007669"/>
    <property type="project" value="TreeGrafter"/>
</dbReference>
<comment type="subcellular location">
    <subcellularLocation>
        <location evidence="1">Golgi apparatus</location>
        <location evidence="1">cis-Golgi network</location>
    </subcellularLocation>
</comment>
<sequence length="184" mass="20877">MSFPFDLLHAEIIREAIENEKVRCEAKDEWNNIIEHCSGIVEIEKHDGLIQKAFLHSNAETKLESIGFKVGQVLVEKISKEAPKLITELECIKFICKEFWINVFGKQVDNLRTNHQGVYVVQDSRFTTLRSFPEGPQYVKESGYFLALPCGIIRGALSGLNIRAIVTPTVESLPAAKFHIQIQH</sequence>
<reference evidence="3 4" key="1">
    <citation type="submission" date="2020-04" db="EMBL/GenBank/DDBJ databases">
        <authorList>
            <person name="Laetsch R D."/>
            <person name="Stevens L."/>
            <person name="Kumar S."/>
            <person name="Blaxter L. M."/>
        </authorList>
    </citation>
    <scope>NUCLEOTIDE SEQUENCE [LARGE SCALE GENOMIC DNA]</scope>
</reference>
<comment type="caution">
    <text evidence="3">The sequence shown here is derived from an EMBL/GenBank/DDBJ whole genome shotgun (WGS) entry which is preliminary data.</text>
</comment>
<evidence type="ECO:0000313" key="4">
    <source>
        <dbReference type="Proteomes" id="UP000494206"/>
    </source>
</evidence>
<dbReference type="CDD" id="cd14944">
    <property type="entry name" value="TRAPPC6A_Trs33"/>
    <property type="match status" value="1"/>
</dbReference>
<organism evidence="3 4">
    <name type="scientific">Caenorhabditis bovis</name>
    <dbReference type="NCBI Taxonomy" id="2654633"/>
    <lineage>
        <taxon>Eukaryota</taxon>
        <taxon>Metazoa</taxon>
        <taxon>Ecdysozoa</taxon>
        <taxon>Nematoda</taxon>
        <taxon>Chromadorea</taxon>
        <taxon>Rhabditida</taxon>
        <taxon>Rhabditina</taxon>
        <taxon>Rhabditomorpha</taxon>
        <taxon>Rhabditoidea</taxon>
        <taxon>Rhabditidae</taxon>
        <taxon>Peloderinae</taxon>
        <taxon>Caenorhabditis</taxon>
    </lineage>
</organism>
<dbReference type="Pfam" id="PF04051">
    <property type="entry name" value="TRAPP"/>
    <property type="match status" value="1"/>
</dbReference>
<dbReference type="InterPro" id="IPR007194">
    <property type="entry name" value="TRAPP_component"/>
</dbReference>
<dbReference type="GO" id="GO:0005801">
    <property type="term" value="C:cis-Golgi network"/>
    <property type="evidence" value="ECO:0007669"/>
    <property type="project" value="TreeGrafter"/>
</dbReference>
<evidence type="ECO:0000313" key="3">
    <source>
        <dbReference type="EMBL" id="CAB3398486.1"/>
    </source>
</evidence>
<dbReference type="PANTHER" id="PTHR12817">
    <property type="entry name" value="TRAFFICKING PROTEIN PARTICLE COMPLEX SUBUNIT 6B"/>
    <property type="match status" value="1"/>
</dbReference>
<protein>
    <recommendedName>
        <fullName evidence="5">Trafficking protein particle complex subunit 6B</fullName>
    </recommendedName>
</protein>
<dbReference type="FunFam" id="3.30.1380.20:FF:000021">
    <property type="entry name" value="TRansport Protein Particle"/>
    <property type="match status" value="1"/>
</dbReference>